<dbReference type="CDD" id="cd08023">
    <property type="entry name" value="GH16_laminarinase_like"/>
    <property type="match status" value="1"/>
</dbReference>
<gene>
    <name evidence="3" type="ORF">DVR12_24350</name>
</gene>
<protein>
    <submittedName>
        <fullName evidence="3">Glycoside hydrolase family 16 protein</fullName>
    </submittedName>
</protein>
<dbReference type="PROSITE" id="PS51762">
    <property type="entry name" value="GH16_2"/>
    <property type="match status" value="1"/>
</dbReference>
<evidence type="ECO:0000313" key="4">
    <source>
        <dbReference type="Proteomes" id="UP000260644"/>
    </source>
</evidence>
<dbReference type="InterPro" id="IPR013320">
    <property type="entry name" value="ConA-like_dom_sf"/>
</dbReference>
<name>A0A3E1Y3X8_9BACT</name>
<evidence type="ECO:0000259" key="2">
    <source>
        <dbReference type="PROSITE" id="PS51762"/>
    </source>
</evidence>
<organism evidence="3 4">
    <name type="scientific">Chitinophaga silvatica</name>
    <dbReference type="NCBI Taxonomy" id="2282649"/>
    <lineage>
        <taxon>Bacteria</taxon>
        <taxon>Pseudomonadati</taxon>
        <taxon>Bacteroidota</taxon>
        <taxon>Chitinophagia</taxon>
        <taxon>Chitinophagales</taxon>
        <taxon>Chitinophagaceae</taxon>
        <taxon>Chitinophaga</taxon>
    </lineage>
</organism>
<comment type="caution">
    <text evidence="3">The sequence shown here is derived from an EMBL/GenBank/DDBJ whole genome shotgun (WGS) entry which is preliminary data.</text>
</comment>
<sequence>MPTWKSLTSYLLVGISATMITTTTSAQKKKGWKLIWQEEFNYTGLPDTTKWKYESGHVRNEEQQYYTVARPENIRVENGLLHIKGQKENYPNAAYLAGSKEWNRKDSLAKYTSASINTQNKFSFTYGRVEVRAKLPAGGGIWPAIWMLGAEHSHGGWPMAGEIDIMEFIGNEPKNIYGTIHWGKTGGGHTSSGHKISVPDLHSDFHIYALEWTPDEMLIYFDDSVYHRYPVAKALLGDFNAFHHPFYILLNLAMGAAWPGPVDESVLPQEFLVDYVRVYQPKKKYNYRSAQK</sequence>
<reference evidence="3 4" key="1">
    <citation type="submission" date="2018-07" db="EMBL/GenBank/DDBJ databases">
        <title>Chitinophaga K2CV101002-2 sp. nov., isolated from a monsoon evergreen broad-leaved forest soil.</title>
        <authorList>
            <person name="Lv Y."/>
        </authorList>
    </citation>
    <scope>NUCLEOTIDE SEQUENCE [LARGE SCALE GENOMIC DNA]</scope>
    <source>
        <strain evidence="3 4">GDMCC 1.1288</strain>
    </source>
</reference>
<keyword evidence="4" id="KW-1185">Reference proteome</keyword>
<dbReference type="Gene3D" id="2.60.120.200">
    <property type="match status" value="1"/>
</dbReference>
<dbReference type="PANTHER" id="PTHR10963">
    <property type="entry name" value="GLYCOSYL HYDROLASE-RELATED"/>
    <property type="match status" value="1"/>
</dbReference>
<dbReference type="RefSeq" id="WP_116978416.1">
    <property type="nucleotide sequence ID" value="NZ_QPMM01000014.1"/>
</dbReference>
<evidence type="ECO:0000256" key="1">
    <source>
        <dbReference type="ARBA" id="ARBA00006865"/>
    </source>
</evidence>
<dbReference type="Pfam" id="PF00722">
    <property type="entry name" value="Glyco_hydro_16"/>
    <property type="match status" value="1"/>
</dbReference>
<dbReference type="AlphaFoldDB" id="A0A3E1Y3X8"/>
<dbReference type="SUPFAM" id="SSF49899">
    <property type="entry name" value="Concanavalin A-like lectins/glucanases"/>
    <property type="match status" value="1"/>
</dbReference>
<accession>A0A3E1Y3X8</accession>
<dbReference type="GO" id="GO:0004553">
    <property type="term" value="F:hydrolase activity, hydrolyzing O-glycosyl compounds"/>
    <property type="evidence" value="ECO:0007669"/>
    <property type="project" value="InterPro"/>
</dbReference>
<comment type="similarity">
    <text evidence="1">Belongs to the glycosyl hydrolase 16 family.</text>
</comment>
<dbReference type="PANTHER" id="PTHR10963:SF55">
    <property type="entry name" value="GLYCOSIDE HYDROLASE FAMILY 16 PROTEIN"/>
    <property type="match status" value="1"/>
</dbReference>
<feature type="domain" description="GH16" evidence="2">
    <location>
        <begin position="2"/>
        <end position="284"/>
    </location>
</feature>
<dbReference type="InterPro" id="IPR050546">
    <property type="entry name" value="Glycosyl_Hydrlase_16"/>
</dbReference>
<proteinExistence type="inferred from homology"/>
<dbReference type="Proteomes" id="UP000260644">
    <property type="component" value="Unassembled WGS sequence"/>
</dbReference>
<evidence type="ECO:0000313" key="3">
    <source>
        <dbReference type="EMBL" id="RFS19363.1"/>
    </source>
</evidence>
<dbReference type="GO" id="GO:0005975">
    <property type="term" value="P:carbohydrate metabolic process"/>
    <property type="evidence" value="ECO:0007669"/>
    <property type="project" value="InterPro"/>
</dbReference>
<dbReference type="OrthoDB" id="9809583at2"/>
<dbReference type="EMBL" id="QPMM01000014">
    <property type="protein sequence ID" value="RFS19363.1"/>
    <property type="molecule type" value="Genomic_DNA"/>
</dbReference>
<keyword evidence="3" id="KW-0378">Hydrolase</keyword>
<dbReference type="InterPro" id="IPR000757">
    <property type="entry name" value="Beta-glucanase-like"/>
</dbReference>